<dbReference type="EMBL" id="FOOU01000002">
    <property type="protein sequence ID" value="SFG01444.1"/>
    <property type="molecule type" value="Genomic_DNA"/>
</dbReference>
<dbReference type="SUPFAM" id="SSF52096">
    <property type="entry name" value="ClpP/crotonase"/>
    <property type="match status" value="1"/>
</dbReference>
<gene>
    <name evidence="1" type="ORF">SAMN05216175_102417</name>
</gene>
<dbReference type="InterPro" id="IPR029045">
    <property type="entry name" value="ClpP/crotonase-like_dom_sf"/>
</dbReference>
<evidence type="ECO:0000313" key="1">
    <source>
        <dbReference type="EMBL" id="SFG01444.1"/>
    </source>
</evidence>
<dbReference type="AlphaFoldDB" id="A0A1I2NC27"/>
<protein>
    <submittedName>
        <fullName evidence="1">Uncharacterized protein</fullName>
    </submittedName>
</protein>
<proteinExistence type="predicted"/>
<accession>A0A1I2NC27</accession>
<sequence length="239" mass="26882">MKNSSIYLVIFILFSLLCSYVLCTYIPGFKRELGFYDTISVSDGDENVDLDKALIVDACNQDKTSCLKNVILIKGRLDEGTISSIKNLKGPNNKIICFDSPGGSINTATEIGYWIKENGFDTCLAEKYIVKNKRVLTTTVCYSACPFVFVMGNERIMIGNDFQVGLHHSGGTVDFCFCSFNYNSLEFVANNKYKEMVGLSNASEQHINMLDDSLLIDFSEIYILPPTKFDKYKLFTKKI</sequence>
<dbReference type="OrthoDB" id="5935280at2"/>
<dbReference type="Proteomes" id="UP000198623">
    <property type="component" value="Unassembled WGS sequence"/>
</dbReference>
<reference evidence="2" key="1">
    <citation type="submission" date="2016-10" db="EMBL/GenBank/DDBJ databases">
        <authorList>
            <person name="Varghese N."/>
            <person name="Submissions S."/>
        </authorList>
    </citation>
    <scope>NUCLEOTIDE SEQUENCE [LARGE SCALE GENOMIC DNA]</scope>
    <source>
        <strain evidence="2">CGMCC 1.10971</strain>
    </source>
</reference>
<name>A0A1I2NC27_9GAMM</name>
<organism evidence="1 2">
    <name type="scientific">Neptunomonas qingdaonensis</name>
    <dbReference type="NCBI Taxonomy" id="1045558"/>
    <lineage>
        <taxon>Bacteria</taxon>
        <taxon>Pseudomonadati</taxon>
        <taxon>Pseudomonadota</taxon>
        <taxon>Gammaproteobacteria</taxon>
        <taxon>Oceanospirillales</taxon>
        <taxon>Oceanospirillaceae</taxon>
        <taxon>Neptunomonas</taxon>
    </lineage>
</organism>
<dbReference type="RefSeq" id="WP_090725206.1">
    <property type="nucleotide sequence ID" value="NZ_FOOU01000002.1"/>
</dbReference>
<keyword evidence="2" id="KW-1185">Reference proteome</keyword>
<evidence type="ECO:0000313" key="2">
    <source>
        <dbReference type="Proteomes" id="UP000198623"/>
    </source>
</evidence>